<dbReference type="Proteomes" id="UP000061839">
    <property type="component" value="Chromosome"/>
</dbReference>
<dbReference type="PATRIC" id="fig|1618207.4.peg.2069"/>
<dbReference type="EMBL" id="CP011005">
    <property type="protein sequence ID" value="AJT41797.1"/>
    <property type="molecule type" value="Genomic_DNA"/>
</dbReference>
<keyword evidence="2" id="KW-0805">Transcription regulation</keyword>
<accession>A0A0D4BZC9</accession>
<dbReference type="SUPFAM" id="SSF53850">
    <property type="entry name" value="Periplasmic binding protein-like II"/>
    <property type="match status" value="1"/>
</dbReference>
<protein>
    <recommendedName>
        <fullName evidence="5">HTH lysR-type domain-containing protein</fullName>
    </recommendedName>
</protein>
<gene>
    <name evidence="6" type="ORF">UM93_10190</name>
</gene>
<keyword evidence="3" id="KW-0238">DNA-binding</keyword>
<dbReference type="Gene3D" id="3.40.190.10">
    <property type="entry name" value="Periplasmic binding protein-like II"/>
    <property type="match status" value="2"/>
</dbReference>
<dbReference type="AlphaFoldDB" id="A0A0D4BZC9"/>
<feature type="domain" description="HTH lysR-type" evidence="5">
    <location>
        <begin position="7"/>
        <end position="59"/>
    </location>
</feature>
<evidence type="ECO:0000313" key="6">
    <source>
        <dbReference type="EMBL" id="AJT41797.1"/>
    </source>
</evidence>
<evidence type="ECO:0000256" key="1">
    <source>
        <dbReference type="ARBA" id="ARBA00009437"/>
    </source>
</evidence>
<dbReference type="SUPFAM" id="SSF46785">
    <property type="entry name" value="Winged helix' DNA-binding domain"/>
    <property type="match status" value="1"/>
</dbReference>
<dbReference type="Pfam" id="PF03466">
    <property type="entry name" value="LysR_substrate"/>
    <property type="match status" value="1"/>
</dbReference>
<name>A0A0D4BZC9_9MICC</name>
<sequence length="326" mass="34858">MVDVLGLRVLIAIADTGSVTGAARELGYAPSNITQHLRRLEAALRTPMVERLGRGIILTDRARALVERGRSVLLELEDLASATTPEPSGTVDVAAFPTGLRGLLIPVIAELAGSVPSLRLKPQELEPAEALDRLRAGRVHAAIVKEWGKASTHRDELIRQQLLGIDPIDVVLPAAHPLARARSLALAELTGQAWVLTPDDDPGYRGWFASYQKVLGLKPSNIYEASEFASMISFVEHDLAITLLPRLGRPALPPGVVAVPLSGRDAHRTVLVAIRRSSQSSPNVTALLAALRNQAGRTLSRQAQAAGGPRLETASLVRRVAPGRAE</sequence>
<dbReference type="PANTHER" id="PTHR30346">
    <property type="entry name" value="TRANSCRIPTIONAL DUAL REGULATOR HCAR-RELATED"/>
    <property type="match status" value="1"/>
</dbReference>
<dbReference type="GO" id="GO:0003677">
    <property type="term" value="F:DNA binding"/>
    <property type="evidence" value="ECO:0007669"/>
    <property type="project" value="UniProtKB-KW"/>
</dbReference>
<dbReference type="GO" id="GO:0032993">
    <property type="term" value="C:protein-DNA complex"/>
    <property type="evidence" value="ECO:0007669"/>
    <property type="project" value="TreeGrafter"/>
</dbReference>
<evidence type="ECO:0000256" key="2">
    <source>
        <dbReference type="ARBA" id="ARBA00023015"/>
    </source>
</evidence>
<dbReference type="InterPro" id="IPR000847">
    <property type="entry name" value="LysR_HTH_N"/>
</dbReference>
<organism evidence="6 7">
    <name type="scientific">Psychromicrobium lacuslunae</name>
    <dbReference type="NCBI Taxonomy" id="1618207"/>
    <lineage>
        <taxon>Bacteria</taxon>
        <taxon>Bacillati</taxon>
        <taxon>Actinomycetota</taxon>
        <taxon>Actinomycetes</taxon>
        <taxon>Micrococcales</taxon>
        <taxon>Micrococcaceae</taxon>
        <taxon>Psychromicrobium</taxon>
    </lineage>
</organism>
<dbReference type="Pfam" id="PF00126">
    <property type="entry name" value="HTH_1"/>
    <property type="match status" value="1"/>
</dbReference>
<proteinExistence type="inferred from homology"/>
<dbReference type="RefSeq" id="WP_045075400.1">
    <property type="nucleotide sequence ID" value="NZ_CP011005.1"/>
</dbReference>
<keyword evidence="7" id="KW-1185">Reference proteome</keyword>
<dbReference type="InterPro" id="IPR036390">
    <property type="entry name" value="WH_DNA-bd_sf"/>
</dbReference>
<dbReference type="HOGENOM" id="CLU_039613_6_0_11"/>
<dbReference type="Gene3D" id="1.10.10.10">
    <property type="entry name" value="Winged helix-like DNA-binding domain superfamily/Winged helix DNA-binding domain"/>
    <property type="match status" value="1"/>
</dbReference>
<dbReference type="PANTHER" id="PTHR30346:SF29">
    <property type="entry name" value="LYSR SUBSTRATE-BINDING"/>
    <property type="match status" value="1"/>
</dbReference>
<dbReference type="OrthoDB" id="4131546at2"/>
<reference evidence="6 7" key="1">
    <citation type="journal article" date="2015" name="Genome Announc.">
        <title>Complete Genome Sequencing of Protease-Producing Novel Arthrobacter sp. Strain IHBB 11108 Using PacBio Single-Molecule Real-Time Sequencing Technology.</title>
        <authorList>
            <person name="Kiran S."/>
            <person name="Swarnkar M.K."/>
            <person name="Pal M."/>
            <person name="Thakur R."/>
            <person name="Tewari R."/>
            <person name="Singh A.K."/>
            <person name="Gulati A."/>
        </authorList>
    </citation>
    <scope>NUCLEOTIDE SEQUENCE [LARGE SCALE GENOMIC DNA]</scope>
    <source>
        <strain evidence="6 7">IHBB 11108</strain>
    </source>
</reference>
<evidence type="ECO:0000256" key="4">
    <source>
        <dbReference type="ARBA" id="ARBA00023163"/>
    </source>
</evidence>
<evidence type="ECO:0000256" key="3">
    <source>
        <dbReference type="ARBA" id="ARBA00023125"/>
    </source>
</evidence>
<evidence type="ECO:0000259" key="5">
    <source>
        <dbReference type="PROSITE" id="PS50931"/>
    </source>
</evidence>
<dbReference type="InterPro" id="IPR005119">
    <property type="entry name" value="LysR_subst-bd"/>
</dbReference>
<comment type="similarity">
    <text evidence="1">Belongs to the LysR transcriptional regulatory family.</text>
</comment>
<dbReference type="PROSITE" id="PS50931">
    <property type="entry name" value="HTH_LYSR"/>
    <property type="match status" value="1"/>
</dbReference>
<dbReference type="KEGG" id="ari:UM93_10190"/>
<evidence type="ECO:0000313" key="7">
    <source>
        <dbReference type="Proteomes" id="UP000061839"/>
    </source>
</evidence>
<dbReference type="STRING" id="1618207.UM93_10190"/>
<keyword evidence="4" id="KW-0804">Transcription</keyword>
<dbReference type="InterPro" id="IPR036388">
    <property type="entry name" value="WH-like_DNA-bd_sf"/>
</dbReference>
<dbReference type="GO" id="GO:0003700">
    <property type="term" value="F:DNA-binding transcription factor activity"/>
    <property type="evidence" value="ECO:0007669"/>
    <property type="project" value="InterPro"/>
</dbReference>